<sequence length="150" mass="16813">MNWKKTLIALFIMIPAFAVCTPNIATASTVAGDQNRDVSFSLEIKQVPGNLAIKGLARNNLHHKIYQLQLFAVVLDENGKPSGNEAVFIGPASLALDQSQQFNLTLPGNLSMNARNIRLEYRYHLPDYAERYWSWTYGRIMITPEGDSKS</sequence>
<dbReference type="KEGG" id="geo:Geob_2473"/>
<accession>B9M046</accession>
<reference evidence="1 2" key="1">
    <citation type="submission" date="2009-01" db="EMBL/GenBank/DDBJ databases">
        <title>Complete sequence of Geobacter sp. FRC-32.</title>
        <authorList>
            <consortium name="US DOE Joint Genome Institute"/>
            <person name="Lucas S."/>
            <person name="Copeland A."/>
            <person name="Lapidus A."/>
            <person name="Glavina del Rio T."/>
            <person name="Dalin E."/>
            <person name="Tice H."/>
            <person name="Bruce D."/>
            <person name="Goodwin L."/>
            <person name="Pitluck S."/>
            <person name="Saunders E."/>
            <person name="Brettin T."/>
            <person name="Detter J.C."/>
            <person name="Han C."/>
            <person name="Larimer F."/>
            <person name="Land M."/>
            <person name="Hauser L."/>
            <person name="Kyrpides N."/>
            <person name="Ovchinnikova G."/>
            <person name="Kostka J."/>
            <person name="Richardson P."/>
        </authorList>
    </citation>
    <scope>NUCLEOTIDE SEQUENCE [LARGE SCALE GENOMIC DNA]</scope>
    <source>
        <strain evidence="2">DSM 22248 / JCM 15807 / FRC-32</strain>
    </source>
</reference>
<dbReference type="EMBL" id="CP001390">
    <property type="protein sequence ID" value="ACM20826.1"/>
    <property type="molecule type" value="Genomic_DNA"/>
</dbReference>
<dbReference type="AlphaFoldDB" id="B9M046"/>
<organism evidence="1 2">
    <name type="scientific">Geotalea daltonii (strain DSM 22248 / JCM 15807 / FRC-32)</name>
    <name type="common">Geobacter daltonii</name>
    <dbReference type="NCBI Taxonomy" id="316067"/>
    <lineage>
        <taxon>Bacteria</taxon>
        <taxon>Pseudomonadati</taxon>
        <taxon>Thermodesulfobacteriota</taxon>
        <taxon>Desulfuromonadia</taxon>
        <taxon>Geobacterales</taxon>
        <taxon>Geobacteraceae</taxon>
        <taxon>Geotalea</taxon>
    </lineage>
</organism>
<protein>
    <submittedName>
        <fullName evidence="1">Uncharacterized protein</fullName>
    </submittedName>
</protein>
<name>B9M046_GEODF</name>
<dbReference type="RefSeq" id="WP_012647555.1">
    <property type="nucleotide sequence ID" value="NC_011979.1"/>
</dbReference>
<dbReference type="HOGENOM" id="CLU_1737933_0_0_7"/>
<dbReference type="Proteomes" id="UP000007721">
    <property type="component" value="Chromosome"/>
</dbReference>
<gene>
    <name evidence="1" type="ordered locus">Geob_2473</name>
</gene>
<evidence type="ECO:0000313" key="2">
    <source>
        <dbReference type="Proteomes" id="UP000007721"/>
    </source>
</evidence>
<proteinExistence type="predicted"/>
<evidence type="ECO:0000313" key="1">
    <source>
        <dbReference type="EMBL" id="ACM20826.1"/>
    </source>
</evidence>
<dbReference type="OrthoDB" id="5396443at2"/>
<keyword evidence="2" id="KW-1185">Reference proteome</keyword>